<dbReference type="PROSITE" id="PS00622">
    <property type="entry name" value="HTH_LUXR_1"/>
    <property type="match status" value="1"/>
</dbReference>
<dbReference type="Pfam" id="PF00196">
    <property type="entry name" value="GerE"/>
    <property type="match status" value="1"/>
</dbReference>
<dbReference type="PANTHER" id="PTHR44688">
    <property type="entry name" value="DNA-BINDING TRANSCRIPTIONAL ACTIVATOR DEVR_DOSR"/>
    <property type="match status" value="1"/>
</dbReference>
<dbReference type="AlphaFoldDB" id="A0A419W3Y0"/>
<evidence type="ECO:0000313" key="7">
    <source>
        <dbReference type="Proteomes" id="UP000283387"/>
    </source>
</evidence>
<sequence>MEFVLYVVLLFLTLGLSALGIITSYRLKKSPQLTFASSLFYWSFFMVSFGYYGIWGMVFFKYLVTPPIVISDFARNLISVLPAFGSPLLLVSWFLLIRFSFEYTKRNFPRLLTVLYFAISVPLLAVFLYLIKIKLPVQDFNINKMYQVVLFMHLAVVLAVTVLLISRSVSKESQLSPILLSISILMPAILLIAFYESQSSHWLCAQIFIFCYFLTPAFLPSIIYFKIGDFQLRKETNNSFDDFCRHFEISKREAEIIEQICKGKPNKEIADSLFITLQTVKDHASRIYLKTGVANRVQLTNLVRSSLKS</sequence>
<feature type="domain" description="HTH luxR-type" evidence="5">
    <location>
        <begin position="242"/>
        <end position="307"/>
    </location>
</feature>
<feature type="transmembrane region" description="Helical" evidence="4">
    <location>
        <begin position="39"/>
        <end position="60"/>
    </location>
</feature>
<evidence type="ECO:0000256" key="1">
    <source>
        <dbReference type="ARBA" id="ARBA00023015"/>
    </source>
</evidence>
<keyword evidence="4" id="KW-0812">Transmembrane</keyword>
<dbReference type="SMART" id="SM00421">
    <property type="entry name" value="HTH_LUXR"/>
    <property type="match status" value="1"/>
</dbReference>
<keyword evidence="3" id="KW-0804">Transcription</keyword>
<dbReference type="PROSITE" id="PS50043">
    <property type="entry name" value="HTH_LUXR_2"/>
    <property type="match status" value="1"/>
</dbReference>
<protein>
    <submittedName>
        <fullName evidence="6">Regulatory LuxR family protein</fullName>
    </submittedName>
</protein>
<dbReference type="InterPro" id="IPR036388">
    <property type="entry name" value="WH-like_DNA-bd_sf"/>
</dbReference>
<feature type="transmembrane region" description="Helical" evidence="4">
    <location>
        <begin position="207"/>
        <end position="225"/>
    </location>
</feature>
<evidence type="ECO:0000313" key="6">
    <source>
        <dbReference type="EMBL" id="RKD90080.1"/>
    </source>
</evidence>
<feature type="transmembrane region" description="Helical" evidence="4">
    <location>
        <begin position="80"/>
        <end position="99"/>
    </location>
</feature>
<evidence type="ECO:0000256" key="3">
    <source>
        <dbReference type="ARBA" id="ARBA00023163"/>
    </source>
</evidence>
<evidence type="ECO:0000259" key="5">
    <source>
        <dbReference type="PROSITE" id="PS50043"/>
    </source>
</evidence>
<gene>
    <name evidence="6" type="ORF">BC643_0416</name>
</gene>
<feature type="transmembrane region" description="Helical" evidence="4">
    <location>
        <begin position="177"/>
        <end position="195"/>
    </location>
</feature>
<feature type="transmembrane region" description="Helical" evidence="4">
    <location>
        <begin position="6"/>
        <end position="27"/>
    </location>
</feature>
<dbReference type="GO" id="GO:0003677">
    <property type="term" value="F:DNA binding"/>
    <property type="evidence" value="ECO:0007669"/>
    <property type="project" value="UniProtKB-KW"/>
</dbReference>
<dbReference type="PANTHER" id="PTHR44688:SF16">
    <property type="entry name" value="DNA-BINDING TRANSCRIPTIONAL ACTIVATOR DEVR_DOSR"/>
    <property type="match status" value="1"/>
</dbReference>
<proteinExistence type="predicted"/>
<dbReference type="InterPro" id="IPR000792">
    <property type="entry name" value="Tscrpt_reg_LuxR_C"/>
</dbReference>
<organism evidence="6 7">
    <name type="scientific">Mangrovibacterium diazotrophicum</name>
    <dbReference type="NCBI Taxonomy" id="1261403"/>
    <lineage>
        <taxon>Bacteria</taxon>
        <taxon>Pseudomonadati</taxon>
        <taxon>Bacteroidota</taxon>
        <taxon>Bacteroidia</taxon>
        <taxon>Marinilabiliales</taxon>
        <taxon>Prolixibacteraceae</taxon>
        <taxon>Mangrovibacterium</taxon>
    </lineage>
</organism>
<dbReference type="EMBL" id="RAPN01000001">
    <property type="protein sequence ID" value="RKD90080.1"/>
    <property type="molecule type" value="Genomic_DNA"/>
</dbReference>
<dbReference type="CDD" id="cd06170">
    <property type="entry name" value="LuxR_C_like"/>
    <property type="match status" value="1"/>
</dbReference>
<keyword evidence="2" id="KW-0238">DNA-binding</keyword>
<comment type="caution">
    <text evidence="6">The sequence shown here is derived from an EMBL/GenBank/DDBJ whole genome shotgun (WGS) entry which is preliminary data.</text>
</comment>
<dbReference type="SUPFAM" id="SSF46894">
    <property type="entry name" value="C-terminal effector domain of the bipartite response regulators"/>
    <property type="match status" value="1"/>
</dbReference>
<dbReference type="Proteomes" id="UP000283387">
    <property type="component" value="Unassembled WGS sequence"/>
</dbReference>
<dbReference type="RefSeq" id="WP_147377107.1">
    <property type="nucleotide sequence ID" value="NZ_RAPN01000001.1"/>
</dbReference>
<accession>A0A419W3Y0</accession>
<feature type="transmembrane region" description="Helical" evidence="4">
    <location>
        <begin position="111"/>
        <end position="133"/>
    </location>
</feature>
<evidence type="ECO:0000256" key="4">
    <source>
        <dbReference type="SAM" id="Phobius"/>
    </source>
</evidence>
<dbReference type="GO" id="GO:0006355">
    <property type="term" value="P:regulation of DNA-templated transcription"/>
    <property type="evidence" value="ECO:0007669"/>
    <property type="project" value="InterPro"/>
</dbReference>
<dbReference type="InterPro" id="IPR016032">
    <property type="entry name" value="Sig_transdc_resp-reg_C-effctor"/>
</dbReference>
<reference evidence="6 7" key="1">
    <citation type="submission" date="2018-09" db="EMBL/GenBank/DDBJ databases">
        <title>Genomic Encyclopedia of Archaeal and Bacterial Type Strains, Phase II (KMG-II): from individual species to whole genera.</title>
        <authorList>
            <person name="Goeker M."/>
        </authorList>
    </citation>
    <scope>NUCLEOTIDE SEQUENCE [LARGE SCALE GENOMIC DNA]</scope>
    <source>
        <strain evidence="6 7">DSM 27148</strain>
    </source>
</reference>
<dbReference type="Gene3D" id="1.10.10.10">
    <property type="entry name" value="Winged helix-like DNA-binding domain superfamily/Winged helix DNA-binding domain"/>
    <property type="match status" value="1"/>
</dbReference>
<keyword evidence="1" id="KW-0805">Transcription regulation</keyword>
<keyword evidence="4" id="KW-1133">Transmembrane helix</keyword>
<dbReference type="OrthoDB" id="9797341at2"/>
<name>A0A419W3Y0_9BACT</name>
<keyword evidence="4" id="KW-0472">Membrane</keyword>
<evidence type="ECO:0000256" key="2">
    <source>
        <dbReference type="ARBA" id="ARBA00023125"/>
    </source>
</evidence>
<feature type="transmembrane region" description="Helical" evidence="4">
    <location>
        <begin position="145"/>
        <end position="165"/>
    </location>
</feature>
<keyword evidence="7" id="KW-1185">Reference proteome</keyword>
<dbReference type="PRINTS" id="PR00038">
    <property type="entry name" value="HTHLUXR"/>
</dbReference>